<sequence length="215" mass="24115">MSKKISQNKGLAQNEADLNAADKHDFPQQNSINLTKSTDLQAIELSEIDLNESDQINSESSDAYTEIKEPSTIFENDIVFSSIEEAHDYFVLANGAIMKNSLQVVFADTDFTNVLNGFDQLASDEKSSKRVANLKHYFYDKFSDNTHSERFSCAGSICAATFVSSDGNLEHYQTLSEFDKNYIFTNVTKNEYDESVYKMIIVETDDPSTLSISSN</sequence>
<dbReference type="RefSeq" id="WP_382409340.1">
    <property type="nucleotide sequence ID" value="NZ_JBHSGU010000005.1"/>
</dbReference>
<dbReference type="Proteomes" id="UP001595897">
    <property type="component" value="Unassembled WGS sequence"/>
</dbReference>
<gene>
    <name evidence="2" type="ORF">ACFO4O_13385</name>
</gene>
<reference evidence="3" key="1">
    <citation type="journal article" date="2019" name="Int. J. Syst. Evol. Microbiol.">
        <title>The Global Catalogue of Microorganisms (GCM) 10K type strain sequencing project: providing services to taxonomists for standard genome sequencing and annotation.</title>
        <authorList>
            <consortium name="The Broad Institute Genomics Platform"/>
            <consortium name="The Broad Institute Genome Sequencing Center for Infectious Disease"/>
            <person name="Wu L."/>
            <person name="Ma J."/>
        </authorList>
    </citation>
    <scope>NUCLEOTIDE SEQUENCE [LARGE SCALE GENOMIC DNA]</scope>
    <source>
        <strain evidence="3">KACC 12507</strain>
    </source>
</reference>
<evidence type="ECO:0000313" key="3">
    <source>
        <dbReference type="Proteomes" id="UP001595897"/>
    </source>
</evidence>
<evidence type="ECO:0000313" key="2">
    <source>
        <dbReference type="EMBL" id="MFC4701161.1"/>
    </source>
</evidence>
<keyword evidence="3" id="KW-1185">Reference proteome</keyword>
<organism evidence="2 3">
    <name type="scientific">Glaciecola siphonariae</name>
    <dbReference type="NCBI Taxonomy" id="521012"/>
    <lineage>
        <taxon>Bacteria</taxon>
        <taxon>Pseudomonadati</taxon>
        <taxon>Pseudomonadota</taxon>
        <taxon>Gammaproteobacteria</taxon>
        <taxon>Alteromonadales</taxon>
        <taxon>Alteromonadaceae</taxon>
        <taxon>Glaciecola</taxon>
    </lineage>
</organism>
<proteinExistence type="predicted"/>
<comment type="caution">
    <text evidence="2">The sequence shown here is derived from an EMBL/GenBank/DDBJ whole genome shotgun (WGS) entry which is preliminary data.</text>
</comment>
<accession>A0ABV9LZ40</accession>
<name>A0ABV9LZ40_9ALTE</name>
<feature type="region of interest" description="Disordered" evidence="1">
    <location>
        <begin position="1"/>
        <end position="30"/>
    </location>
</feature>
<feature type="compositionally biased region" description="Polar residues" evidence="1">
    <location>
        <begin position="1"/>
        <end position="11"/>
    </location>
</feature>
<protein>
    <submittedName>
        <fullName evidence="2">Uncharacterized protein</fullName>
    </submittedName>
</protein>
<dbReference type="EMBL" id="JBHSGU010000005">
    <property type="protein sequence ID" value="MFC4701161.1"/>
    <property type="molecule type" value="Genomic_DNA"/>
</dbReference>
<evidence type="ECO:0000256" key="1">
    <source>
        <dbReference type="SAM" id="MobiDB-lite"/>
    </source>
</evidence>